<dbReference type="AlphaFoldDB" id="X1KAY1"/>
<evidence type="ECO:0000313" key="1">
    <source>
        <dbReference type="EMBL" id="GAH87379.1"/>
    </source>
</evidence>
<gene>
    <name evidence="1" type="ORF">S03H2_67273</name>
</gene>
<name>X1KAY1_9ZZZZ</name>
<sequence length="167" mass="18917">VYWSSADFSVLQDIQKEIVFVSGKPVCTFDYKVIGDKLHVINLIKNSGFIPLEDKIQNKIQEFSENKGKILVFPKMQSELLETQSRTFAKALKQRGYVLRSSGLTYHRSKLAKPEGSKESISIQDVFPLLIDSSITFVVNCTLLSSSRNLPVRTFFEAISSLRYTSN</sequence>
<dbReference type="EMBL" id="BARU01044013">
    <property type="protein sequence ID" value="GAH87379.1"/>
    <property type="molecule type" value="Genomic_DNA"/>
</dbReference>
<proteinExistence type="predicted"/>
<feature type="non-terminal residue" evidence="1">
    <location>
        <position position="1"/>
    </location>
</feature>
<reference evidence="1" key="1">
    <citation type="journal article" date="2014" name="Front. Microbiol.">
        <title>High frequency of phylogenetically diverse reductive dehalogenase-homologous genes in deep subseafloor sedimentary metagenomes.</title>
        <authorList>
            <person name="Kawai M."/>
            <person name="Futagami T."/>
            <person name="Toyoda A."/>
            <person name="Takaki Y."/>
            <person name="Nishi S."/>
            <person name="Hori S."/>
            <person name="Arai W."/>
            <person name="Tsubouchi T."/>
            <person name="Morono Y."/>
            <person name="Uchiyama I."/>
            <person name="Ito T."/>
            <person name="Fujiyama A."/>
            <person name="Inagaki F."/>
            <person name="Takami H."/>
        </authorList>
    </citation>
    <scope>NUCLEOTIDE SEQUENCE</scope>
    <source>
        <strain evidence="1">Expedition CK06-06</strain>
    </source>
</reference>
<accession>X1KAY1</accession>
<organism evidence="1">
    <name type="scientific">marine sediment metagenome</name>
    <dbReference type="NCBI Taxonomy" id="412755"/>
    <lineage>
        <taxon>unclassified sequences</taxon>
        <taxon>metagenomes</taxon>
        <taxon>ecological metagenomes</taxon>
    </lineage>
</organism>
<protein>
    <submittedName>
        <fullName evidence="1">Uncharacterized protein</fullName>
    </submittedName>
</protein>
<comment type="caution">
    <text evidence="1">The sequence shown here is derived from an EMBL/GenBank/DDBJ whole genome shotgun (WGS) entry which is preliminary data.</text>
</comment>